<dbReference type="EMBL" id="CM001219">
    <property type="protein sequence ID" value="AES68673.1"/>
    <property type="molecule type" value="Genomic_DNA"/>
</dbReference>
<dbReference type="SUPFAM" id="SSF81383">
    <property type="entry name" value="F-box domain"/>
    <property type="match status" value="1"/>
</dbReference>
<evidence type="ECO:0000313" key="1">
    <source>
        <dbReference type="EMBL" id="AES68673.1"/>
    </source>
</evidence>
<dbReference type="AlphaFoldDB" id="G7IVU0"/>
<dbReference type="Proteomes" id="UP000002051">
    <property type="component" value="Chromosome 3"/>
</dbReference>
<proteinExistence type="predicted"/>
<reference evidence="1 3" key="2">
    <citation type="journal article" date="2014" name="BMC Genomics">
        <title>An improved genome release (version Mt4.0) for the model legume Medicago truncatula.</title>
        <authorList>
            <person name="Tang H."/>
            <person name="Krishnakumar V."/>
            <person name="Bidwell S."/>
            <person name="Rosen B."/>
            <person name="Chan A."/>
            <person name="Zhou S."/>
            <person name="Gentzbittel L."/>
            <person name="Childs K.L."/>
            <person name="Yandell M."/>
            <person name="Gundlach H."/>
            <person name="Mayer K.F."/>
            <person name="Schwartz D.C."/>
            <person name="Town C.D."/>
        </authorList>
    </citation>
    <scope>GENOME REANNOTATION</scope>
    <source>
        <strain evidence="2 3">cv. Jemalong A17</strain>
    </source>
</reference>
<dbReference type="PANTHER" id="PTHR31790">
    <property type="entry name" value="OS02G0783600 PROTEIN"/>
    <property type="match status" value="1"/>
</dbReference>
<dbReference type="EnsemblPlants" id="AES68673">
    <property type="protein sequence ID" value="AES68673"/>
    <property type="gene ID" value="MTR_3g013470"/>
</dbReference>
<dbReference type="InterPro" id="IPR052361">
    <property type="entry name" value="F-box_domain"/>
</dbReference>
<reference evidence="1 3" key="1">
    <citation type="journal article" date="2011" name="Nature">
        <title>The Medicago genome provides insight into the evolution of rhizobial symbioses.</title>
        <authorList>
            <person name="Young N.D."/>
            <person name="Debelle F."/>
            <person name="Oldroyd G.E."/>
            <person name="Geurts R."/>
            <person name="Cannon S.B."/>
            <person name="Udvardi M.K."/>
            <person name="Benedito V.A."/>
            <person name="Mayer K.F."/>
            <person name="Gouzy J."/>
            <person name="Schoof H."/>
            <person name="Van de Peer Y."/>
            <person name="Proost S."/>
            <person name="Cook D.R."/>
            <person name="Meyers B.C."/>
            <person name="Spannagl M."/>
            <person name="Cheung F."/>
            <person name="De Mita S."/>
            <person name="Krishnakumar V."/>
            <person name="Gundlach H."/>
            <person name="Zhou S."/>
            <person name="Mudge J."/>
            <person name="Bharti A.K."/>
            <person name="Murray J.D."/>
            <person name="Naoumkina M.A."/>
            <person name="Rosen B."/>
            <person name="Silverstein K.A."/>
            <person name="Tang H."/>
            <person name="Rombauts S."/>
            <person name="Zhao P.X."/>
            <person name="Zhou P."/>
            <person name="Barbe V."/>
            <person name="Bardou P."/>
            <person name="Bechner M."/>
            <person name="Bellec A."/>
            <person name="Berger A."/>
            <person name="Berges H."/>
            <person name="Bidwell S."/>
            <person name="Bisseling T."/>
            <person name="Choisne N."/>
            <person name="Couloux A."/>
            <person name="Denny R."/>
            <person name="Deshpande S."/>
            <person name="Dai X."/>
            <person name="Doyle J.J."/>
            <person name="Dudez A.M."/>
            <person name="Farmer A.D."/>
            <person name="Fouteau S."/>
            <person name="Franken C."/>
            <person name="Gibelin C."/>
            <person name="Gish J."/>
            <person name="Goldstein S."/>
            <person name="Gonzalez A.J."/>
            <person name="Green P.J."/>
            <person name="Hallab A."/>
            <person name="Hartog M."/>
            <person name="Hua A."/>
            <person name="Humphray S.J."/>
            <person name="Jeong D.H."/>
            <person name="Jing Y."/>
            <person name="Jocker A."/>
            <person name="Kenton S.M."/>
            <person name="Kim D.J."/>
            <person name="Klee K."/>
            <person name="Lai H."/>
            <person name="Lang C."/>
            <person name="Lin S."/>
            <person name="Macmil S.L."/>
            <person name="Magdelenat G."/>
            <person name="Matthews L."/>
            <person name="McCorrison J."/>
            <person name="Monaghan E.L."/>
            <person name="Mun J.H."/>
            <person name="Najar F.Z."/>
            <person name="Nicholson C."/>
            <person name="Noirot C."/>
            <person name="O'Bleness M."/>
            <person name="Paule C.R."/>
            <person name="Poulain J."/>
            <person name="Prion F."/>
            <person name="Qin B."/>
            <person name="Qu C."/>
            <person name="Retzel E.F."/>
            <person name="Riddle C."/>
            <person name="Sallet E."/>
            <person name="Samain S."/>
            <person name="Samson N."/>
            <person name="Sanders I."/>
            <person name="Saurat O."/>
            <person name="Scarpelli C."/>
            <person name="Schiex T."/>
            <person name="Segurens B."/>
            <person name="Severin A.J."/>
            <person name="Sherrier D.J."/>
            <person name="Shi R."/>
            <person name="Sims S."/>
            <person name="Singer S.R."/>
            <person name="Sinharoy S."/>
            <person name="Sterck L."/>
            <person name="Viollet A."/>
            <person name="Wang B.B."/>
            <person name="Wang K."/>
            <person name="Wang M."/>
            <person name="Wang X."/>
            <person name="Warfsmann J."/>
            <person name="Weissenbach J."/>
            <person name="White D.D."/>
            <person name="White J.D."/>
            <person name="Wiley G.B."/>
            <person name="Wincker P."/>
            <person name="Xing Y."/>
            <person name="Yang L."/>
            <person name="Yao Z."/>
            <person name="Ying F."/>
            <person name="Zhai J."/>
            <person name="Zhou L."/>
            <person name="Zuber A."/>
            <person name="Denarie J."/>
            <person name="Dixon R.A."/>
            <person name="May G.D."/>
            <person name="Schwartz D.C."/>
            <person name="Rogers J."/>
            <person name="Quetier F."/>
            <person name="Town C.D."/>
            <person name="Roe B.A."/>
        </authorList>
    </citation>
    <scope>NUCLEOTIDE SEQUENCE [LARGE SCALE GENOMIC DNA]</scope>
    <source>
        <strain evidence="1">A17</strain>
        <strain evidence="2 3">cv. Jemalong A17</strain>
    </source>
</reference>
<dbReference type="InterPro" id="IPR036047">
    <property type="entry name" value="F-box-like_dom_sf"/>
</dbReference>
<name>G7IVU0_MEDTR</name>
<accession>G7IVU0</accession>
<organism evidence="1 3">
    <name type="scientific">Medicago truncatula</name>
    <name type="common">Barrel medic</name>
    <name type="synonym">Medicago tribuloides</name>
    <dbReference type="NCBI Taxonomy" id="3880"/>
    <lineage>
        <taxon>Eukaryota</taxon>
        <taxon>Viridiplantae</taxon>
        <taxon>Streptophyta</taxon>
        <taxon>Embryophyta</taxon>
        <taxon>Tracheophyta</taxon>
        <taxon>Spermatophyta</taxon>
        <taxon>Magnoliopsida</taxon>
        <taxon>eudicotyledons</taxon>
        <taxon>Gunneridae</taxon>
        <taxon>Pentapetalae</taxon>
        <taxon>rosids</taxon>
        <taxon>fabids</taxon>
        <taxon>Fabales</taxon>
        <taxon>Fabaceae</taxon>
        <taxon>Papilionoideae</taxon>
        <taxon>50 kb inversion clade</taxon>
        <taxon>NPAAA clade</taxon>
        <taxon>Hologalegina</taxon>
        <taxon>IRL clade</taxon>
        <taxon>Trifolieae</taxon>
        <taxon>Medicago</taxon>
    </lineage>
</organism>
<dbReference type="HOGENOM" id="CLU_027176_0_1_1"/>
<protein>
    <submittedName>
        <fullName evidence="1">F-box and associated interaction domain protein, putative</fullName>
    </submittedName>
</protein>
<evidence type="ECO:0000313" key="2">
    <source>
        <dbReference type="EnsemblPlants" id="AES68673"/>
    </source>
</evidence>
<keyword evidence="3" id="KW-1185">Reference proteome</keyword>
<gene>
    <name evidence="1" type="ordered locus">MTR_3g013470</name>
</gene>
<reference evidence="2" key="3">
    <citation type="submission" date="2015-04" db="UniProtKB">
        <authorList>
            <consortium name="EnsemblPlants"/>
        </authorList>
    </citation>
    <scope>IDENTIFICATION</scope>
    <source>
        <strain evidence="2">cv. Jemalong A17</strain>
    </source>
</reference>
<dbReference type="PaxDb" id="3880-AES68673"/>
<evidence type="ECO:0000313" key="3">
    <source>
        <dbReference type="Proteomes" id="UP000002051"/>
    </source>
</evidence>
<sequence>MQSLTHLDAIVEGQVKCVSKSWKTLISDPAFVKLHLKRSASRNPLFTLITHHITEILGKSPYGSDDEWDLDYCIVPCFRHCLIENPSFSLSVDDYHHLNDKGYSRIVGSCNGLICLAGDSSPMGFKSTGSAYGTHFMFGCGNTSDTYKVVVSRYIRDQLTNEVKVLSFGDNVWRNIESFRTIPLHLDYRGLGHSWYDGVFFSGSLNYNGYDVKDFTVEQFVIVSLDLGTETYNHYWLPRGFDKVPPIEPNVGVLGDCLCFSYSYKVTYLIIWQMKKFGVEESWTQFLKISYQNLQLDYDFSWNTLKYHLRFIPLLLYEEGDTLILQSNKEREAILYNWKDNRVVRTGVTVHKTIIDNRTNNYLCWHLAKGHV</sequence>
<dbReference type="PANTHER" id="PTHR31790:SF81">
    <property type="entry name" value="PROTEIN, PUTATIVE-RELATED"/>
    <property type="match status" value="1"/>
</dbReference>